<evidence type="ECO:0000313" key="2">
    <source>
        <dbReference type="EMBL" id="OFV65606.1"/>
    </source>
</evidence>
<feature type="region of interest" description="Disordered" evidence="1">
    <location>
        <begin position="1"/>
        <end position="39"/>
    </location>
</feature>
<keyword evidence="3" id="KW-1185">Reference proteome</keyword>
<accession>A0A1F2P4I1</accession>
<dbReference type="AlphaFoldDB" id="A0A1F2P4I1"/>
<dbReference type="Proteomes" id="UP000185779">
    <property type="component" value="Unassembled WGS sequence"/>
</dbReference>
<evidence type="ECO:0000313" key="3">
    <source>
        <dbReference type="Proteomes" id="UP000185779"/>
    </source>
</evidence>
<reference evidence="2" key="1">
    <citation type="submission" date="2016-05" db="EMBL/GenBank/DDBJ databases">
        <title>Microbial consortia oxidize butane by reversing methanogenesis.</title>
        <authorList>
            <person name="Laso-Perez R."/>
            <person name="Richter M."/>
            <person name="Wegener G."/>
            <person name="Musat F."/>
        </authorList>
    </citation>
    <scope>NUCLEOTIDE SEQUENCE [LARGE SCALE GENOMIC DNA]</scope>
    <source>
        <strain evidence="2">BOX1</strain>
    </source>
</reference>
<name>A0A1F2P4I1_9EURY</name>
<comment type="caution">
    <text evidence="2">The sequence shown here is derived from an EMBL/GenBank/DDBJ whole genome shotgun (WGS) entry which is preliminary data.</text>
</comment>
<organism evidence="2 3">
    <name type="scientific">Candidatus Syntropharchaeum butanivorans</name>
    <dbReference type="NCBI Taxonomy" id="1839936"/>
    <lineage>
        <taxon>Archaea</taxon>
        <taxon>Methanobacteriati</taxon>
        <taxon>Methanobacteriota</taxon>
        <taxon>Stenosarchaea group</taxon>
        <taxon>Methanomicrobia</taxon>
        <taxon>Methanosarcinales</taxon>
        <taxon>ANME-2 cluster</taxon>
        <taxon>Candidatus Syntropharchaeum</taxon>
    </lineage>
</organism>
<dbReference type="EMBL" id="LYOR01000009">
    <property type="protein sequence ID" value="OFV65606.1"/>
    <property type="molecule type" value="Genomic_DNA"/>
</dbReference>
<sequence>MFTDPRLIGTKKQRRGEKKSEYVGKLKPGGLIERRRRKL</sequence>
<proteinExistence type="predicted"/>
<protein>
    <submittedName>
        <fullName evidence="2">Uncharacterized protein</fullName>
    </submittedName>
</protein>
<gene>
    <name evidence="2" type="ORF">SBU_001416</name>
</gene>
<evidence type="ECO:0000256" key="1">
    <source>
        <dbReference type="SAM" id="MobiDB-lite"/>
    </source>
</evidence>